<dbReference type="Proteomes" id="UP001432292">
    <property type="component" value="Chromosome"/>
</dbReference>
<proteinExistence type="predicted"/>
<protein>
    <submittedName>
        <fullName evidence="2">Uncharacterized protein</fullName>
    </submittedName>
</protein>
<name>A0A640SED0_9ACTN</name>
<organism evidence="2 4">
    <name type="scientific">Streptomyces caniferus</name>
    <dbReference type="NCBI Taxonomy" id="285557"/>
    <lineage>
        <taxon>Bacteria</taxon>
        <taxon>Bacillati</taxon>
        <taxon>Actinomycetota</taxon>
        <taxon>Actinomycetes</taxon>
        <taxon>Kitasatosporales</taxon>
        <taxon>Streptomycetaceae</taxon>
        <taxon>Streptomyces</taxon>
    </lineage>
</organism>
<evidence type="ECO:0000256" key="1">
    <source>
        <dbReference type="SAM" id="MobiDB-lite"/>
    </source>
</evidence>
<dbReference type="GeneID" id="96634478"/>
<evidence type="ECO:0000313" key="4">
    <source>
        <dbReference type="Proteomes" id="UP000435837"/>
    </source>
</evidence>
<keyword evidence="5" id="KW-1185">Reference proteome</keyword>
<dbReference type="EMBL" id="BLIN01000005">
    <property type="protein sequence ID" value="GFE08826.1"/>
    <property type="molecule type" value="Genomic_DNA"/>
</dbReference>
<dbReference type="EMBL" id="CP108473">
    <property type="protein sequence ID" value="WUS26380.1"/>
    <property type="molecule type" value="Genomic_DNA"/>
</dbReference>
<dbReference type="OrthoDB" id="3872177at2"/>
<feature type="region of interest" description="Disordered" evidence="1">
    <location>
        <begin position="182"/>
        <end position="203"/>
    </location>
</feature>
<gene>
    <name evidence="3" type="ORF">OG727_31090</name>
    <name evidence="2" type="ORF">Scani_50940</name>
</gene>
<sequence>MVSGGDFGVDPQILKQVSKGINDALDELKKITDATEASTGQGFSDLSVSPTVMGHSDASQMLDNFAERWGWEVQALLDEGDDVAGALDLNAGYYEEAEEYGTGVLKDVVLSATADPTLTSEKAEKMSWSQVGGKIEDAYTPDYSMDSFKDAAKESRKNLSNTWTDVTETGVAGTHIQVAKAVGSAPFDGDDDGHDAGTSAKEK</sequence>
<reference evidence="2 4" key="1">
    <citation type="submission" date="2019-12" db="EMBL/GenBank/DDBJ databases">
        <title>Whole genome shotgun sequence of Streptomyces caniferus NBRC 15389.</title>
        <authorList>
            <person name="Ichikawa N."/>
            <person name="Kimura A."/>
            <person name="Kitahashi Y."/>
            <person name="Komaki H."/>
            <person name="Tamura T."/>
        </authorList>
    </citation>
    <scope>NUCLEOTIDE SEQUENCE [LARGE SCALE GENOMIC DNA]</scope>
    <source>
        <strain evidence="2 4">NBRC 15389</strain>
    </source>
</reference>
<accession>A0A640SED0</accession>
<dbReference type="RefSeq" id="WP_159479890.1">
    <property type="nucleotide sequence ID" value="NZ_BAAATH010000030.1"/>
</dbReference>
<evidence type="ECO:0000313" key="5">
    <source>
        <dbReference type="Proteomes" id="UP001432292"/>
    </source>
</evidence>
<evidence type="ECO:0000313" key="2">
    <source>
        <dbReference type="EMBL" id="GFE08826.1"/>
    </source>
</evidence>
<dbReference type="Proteomes" id="UP000435837">
    <property type="component" value="Unassembled WGS sequence"/>
</dbReference>
<evidence type="ECO:0000313" key="3">
    <source>
        <dbReference type="EMBL" id="WUS26380.1"/>
    </source>
</evidence>
<dbReference type="AlphaFoldDB" id="A0A640SED0"/>
<reference evidence="3" key="2">
    <citation type="submission" date="2022-10" db="EMBL/GenBank/DDBJ databases">
        <title>The complete genomes of actinobacterial strains from the NBC collection.</title>
        <authorList>
            <person name="Joergensen T.S."/>
            <person name="Alvarez Arevalo M."/>
            <person name="Sterndorff E.B."/>
            <person name="Faurdal D."/>
            <person name="Vuksanovic O."/>
            <person name="Mourched A.-S."/>
            <person name="Charusanti P."/>
            <person name="Shaw S."/>
            <person name="Blin K."/>
            <person name="Weber T."/>
        </authorList>
    </citation>
    <scope>NUCLEOTIDE SEQUENCE</scope>
    <source>
        <strain evidence="3">NBC_01256</strain>
    </source>
</reference>